<dbReference type="OrthoDB" id="432234at2759"/>
<keyword evidence="3" id="KW-1185">Reference proteome</keyword>
<name>A0A0F7ZLE4_9HYPO</name>
<evidence type="ECO:0000313" key="3">
    <source>
        <dbReference type="Proteomes" id="UP000054481"/>
    </source>
</evidence>
<sequence>MADSIPSTNICRKCKQEKPEDQFISKTKSSITRGRRTANCLDCRNRQASGTSKRTAEQAELSPIRRQGLPLLDLQLGTPIISQGPILLGTPLAMSTGADAPAPITSRPGPSVPSQEGVRLGAPIESPVSSPSIWPRHARGRYSRPSVQQSVIERRDFQLPDPDWMGDLSNCPLSDRDKELLEKFWTELENDRMERCTRCQETWFDMGLKDDICKRCIAKDKNKKEDEPWFFSAENQLDFGLIPVFLPELTKVEEMLIAPVHVFVNVMQRCRTRRRSGSHEGASKNDAAVLDKVDDTVRHWGTREEAADWAKAVEWWTGKCAHCVGRGWRGQQVAHNMRDCESGGRQQLRKELGEAIFQEGSRALGGCSDCAMPRDFCNAWMKGAGGTWQKRHGAKCQNGKLVYDTIIGLYYSKTLKFRNQLIESMMDDDVKDLDDEGVAAWLGTAVSAEDIEGSEILKQLKAWTDMVRESH</sequence>
<organism evidence="2 3">
    <name type="scientific">Hirsutella minnesotensis 3608</name>
    <dbReference type="NCBI Taxonomy" id="1043627"/>
    <lineage>
        <taxon>Eukaryota</taxon>
        <taxon>Fungi</taxon>
        <taxon>Dikarya</taxon>
        <taxon>Ascomycota</taxon>
        <taxon>Pezizomycotina</taxon>
        <taxon>Sordariomycetes</taxon>
        <taxon>Hypocreomycetidae</taxon>
        <taxon>Hypocreales</taxon>
        <taxon>Ophiocordycipitaceae</taxon>
        <taxon>Hirsutella</taxon>
    </lineage>
</organism>
<feature type="domain" description="DUF6570" evidence="1">
    <location>
        <begin position="226"/>
        <end position="276"/>
    </location>
</feature>
<reference evidence="2 3" key="1">
    <citation type="journal article" date="2014" name="Genome Biol. Evol.">
        <title>Comparative genomics and transcriptomics analyses reveal divergent lifestyle features of nematode endoparasitic fungus Hirsutella minnesotensis.</title>
        <authorList>
            <person name="Lai Y."/>
            <person name="Liu K."/>
            <person name="Zhang X."/>
            <person name="Zhang X."/>
            <person name="Li K."/>
            <person name="Wang N."/>
            <person name="Shu C."/>
            <person name="Wu Y."/>
            <person name="Wang C."/>
            <person name="Bushley K.E."/>
            <person name="Xiang M."/>
            <person name="Liu X."/>
        </authorList>
    </citation>
    <scope>NUCLEOTIDE SEQUENCE [LARGE SCALE GENOMIC DNA]</scope>
    <source>
        <strain evidence="2 3">3608</strain>
    </source>
</reference>
<protein>
    <recommendedName>
        <fullName evidence="1">DUF6570 domain-containing protein</fullName>
    </recommendedName>
</protein>
<proteinExistence type="predicted"/>
<dbReference type="InterPro" id="IPR046700">
    <property type="entry name" value="DUF6570"/>
</dbReference>
<accession>A0A0F7ZLE4</accession>
<dbReference type="EMBL" id="KQ030588">
    <property type="protein sequence ID" value="KJZ71095.1"/>
    <property type="molecule type" value="Genomic_DNA"/>
</dbReference>
<evidence type="ECO:0000259" key="1">
    <source>
        <dbReference type="Pfam" id="PF20209"/>
    </source>
</evidence>
<evidence type="ECO:0000313" key="2">
    <source>
        <dbReference type="EMBL" id="KJZ71095.1"/>
    </source>
</evidence>
<dbReference type="AlphaFoldDB" id="A0A0F7ZLE4"/>
<dbReference type="Proteomes" id="UP000054481">
    <property type="component" value="Unassembled WGS sequence"/>
</dbReference>
<dbReference type="Pfam" id="PF20209">
    <property type="entry name" value="DUF6570"/>
    <property type="match status" value="1"/>
</dbReference>
<gene>
    <name evidence="2" type="ORF">HIM_09514</name>
</gene>